<evidence type="ECO:0000313" key="2">
    <source>
        <dbReference type="Proteomes" id="UP001055811"/>
    </source>
</evidence>
<sequence length="546" mass="59099">MSLVSQSPDILGDRQSGQDVRTQNITACQSVSNIVKTSLGPVGLDKMLVDDIGDVTITNDGATILKMLDVEHPAAKVLVELAELQDREVGDGTTSVVIIAAELLKRANDLVKDKIHPTSIISGYRLAMREACKYVDEKLAVKVEKLGKDSLIKCAKTSMSSKLLSSDSDFFANLVVDAVQSVKMTNSAGQIKYPIKGINILKAHGKSSKESYLLKGYALNSGRAAQGMPMKVSPAKIACLDFNLQKTKMQLGVQVLVTDPRELEKIRQREADVTKERIQKLLKAGANVVLTTKGIDDMALKYFVEAGAIAVRRVRKEDLRHVAKATGATTVSTFADMEGEETFDSSFLGLADEVVEERIADDDVIMIKGTKTTSAVTMILRGANDFMLDEMDRALHDALCIVKRTLESNSVVAGGGAVEASLSVFLEYFATTLGSREQLAIAQFAEALLIIPKVLAVNAAKDATDLVAKLRAYHHTAQTKADMKHLSSMGLDLVNGTTRNNLEAGVIEPAMSKIKILQFATEAAITILRIDDMIKLAKDESQDGQE</sequence>
<dbReference type="Proteomes" id="UP001055811">
    <property type="component" value="Linkage Group LG02"/>
</dbReference>
<reference evidence="1 2" key="2">
    <citation type="journal article" date="2022" name="Mol. Ecol. Resour.">
        <title>The genomes of chicory, endive, great burdock and yacon provide insights into Asteraceae paleo-polyploidization history and plant inulin production.</title>
        <authorList>
            <person name="Fan W."/>
            <person name="Wang S."/>
            <person name="Wang H."/>
            <person name="Wang A."/>
            <person name="Jiang F."/>
            <person name="Liu H."/>
            <person name="Zhao H."/>
            <person name="Xu D."/>
            <person name="Zhang Y."/>
        </authorList>
    </citation>
    <scope>NUCLEOTIDE SEQUENCE [LARGE SCALE GENOMIC DNA]</scope>
    <source>
        <strain evidence="2">cv. Punajuju</strain>
        <tissue evidence="1">Leaves</tissue>
    </source>
</reference>
<keyword evidence="2" id="KW-1185">Reference proteome</keyword>
<dbReference type="EMBL" id="CM042010">
    <property type="protein sequence ID" value="KAI3778750.1"/>
    <property type="molecule type" value="Genomic_DNA"/>
</dbReference>
<protein>
    <submittedName>
        <fullName evidence="1">Uncharacterized protein</fullName>
    </submittedName>
</protein>
<reference evidence="2" key="1">
    <citation type="journal article" date="2022" name="Mol. Ecol. Resour.">
        <title>The genomes of chicory, endive, great burdock and yacon provide insights into Asteraceae palaeo-polyploidization history and plant inulin production.</title>
        <authorList>
            <person name="Fan W."/>
            <person name="Wang S."/>
            <person name="Wang H."/>
            <person name="Wang A."/>
            <person name="Jiang F."/>
            <person name="Liu H."/>
            <person name="Zhao H."/>
            <person name="Xu D."/>
            <person name="Zhang Y."/>
        </authorList>
    </citation>
    <scope>NUCLEOTIDE SEQUENCE [LARGE SCALE GENOMIC DNA]</scope>
    <source>
        <strain evidence="2">cv. Punajuju</strain>
    </source>
</reference>
<accession>A0ACB9G6R6</accession>
<proteinExistence type="predicted"/>
<name>A0ACB9G6R6_CICIN</name>
<comment type="caution">
    <text evidence="1">The sequence shown here is derived from an EMBL/GenBank/DDBJ whole genome shotgun (WGS) entry which is preliminary data.</text>
</comment>
<evidence type="ECO:0000313" key="1">
    <source>
        <dbReference type="EMBL" id="KAI3778750.1"/>
    </source>
</evidence>
<gene>
    <name evidence="1" type="ORF">L2E82_08133</name>
</gene>
<organism evidence="1 2">
    <name type="scientific">Cichorium intybus</name>
    <name type="common">Chicory</name>
    <dbReference type="NCBI Taxonomy" id="13427"/>
    <lineage>
        <taxon>Eukaryota</taxon>
        <taxon>Viridiplantae</taxon>
        <taxon>Streptophyta</taxon>
        <taxon>Embryophyta</taxon>
        <taxon>Tracheophyta</taxon>
        <taxon>Spermatophyta</taxon>
        <taxon>Magnoliopsida</taxon>
        <taxon>eudicotyledons</taxon>
        <taxon>Gunneridae</taxon>
        <taxon>Pentapetalae</taxon>
        <taxon>asterids</taxon>
        <taxon>campanulids</taxon>
        <taxon>Asterales</taxon>
        <taxon>Asteraceae</taxon>
        <taxon>Cichorioideae</taxon>
        <taxon>Cichorieae</taxon>
        <taxon>Cichoriinae</taxon>
        <taxon>Cichorium</taxon>
    </lineage>
</organism>